<dbReference type="InParanoid" id="K5WHY2"/>
<dbReference type="AlphaFoldDB" id="K5WHY2"/>
<sequence length="342" mass="37619">MTSAAEIYANQLLPRRHGLPLWQPEPTKFGEVLIGDVGFILEGCFYRLFNAIRPADDPVNAHFGVPPDFVPLRYNETAMLHTTANYLPPGPLHSSSMRQIKSSYGAGAAYKFSCKSDQGALVVLGDHATRSLVLQSCTAFQQYMHQYHDAWHAFATALGHTLDSSEIVLVSGWLKTSSWALAACTSCGRAHEVSIQAQLGSMAGVEFGIEIAEDAALSFEQRSGPTREWVPEDGKFPRDQCLFLRYYKMKRRIFLGKRLVAAGSREQSLTDSDQAMLTKILADNIDGCLSSSDDFAERAADSSSQTVCADDDVSELEIQEEPQSLYHASVSIFQYALDAGQC</sequence>
<dbReference type="RefSeq" id="XP_007394025.1">
    <property type="nucleotide sequence ID" value="XM_007393963.1"/>
</dbReference>
<protein>
    <submittedName>
        <fullName evidence="1">Uncharacterized protein</fullName>
    </submittedName>
</protein>
<accession>K5WHY2</accession>
<dbReference type="KEGG" id="pco:PHACADRAFT_117841"/>
<dbReference type="STRING" id="650164.K5WHY2"/>
<proteinExistence type="predicted"/>
<dbReference type="EMBL" id="JH930470">
    <property type="protein sequence ID" value="EKM58729.1"/>
    <property type="molecule type" value="Genomic_DNA"/>
</dbReference>
<dbReference type="OrthoDB" id="2804412at2759"/>
<dbReference type="Proteomes" id="UP000008370">
    <property type="component" value="Unassembled WGS sequence"/>
</dbReference>
<evidence type="ECO:0000313" key="1">
    <source>
        <dbReference type="EMBL" id="EKM58729.1"/>
    </source>
</evidence>
<reference evidence="1 2" key="1">
    <citation type="journal article" date="2012" name="BMC Genomics">
        <title>Comparative genomics of the white-rot fungi, Phanerochaete carnosa and P. chrysosporium, to elucidate the genetic basis of the distinct wood types they colonize.</title>
        <authorList>
            <person name="Suzuki H."/>
            <person name="MacDonald J."/>
            <person name="Syed K."/>
            <person name="Salamov A."/>
            <person name="Hori C."/>
            <person name="Aerts A."/>
            <person name="Henrissat B."/>
            <person name="Wiebenga A."/>
            <person name="vanKuyk P.A."/>
            <person name="Barry K."/>
            <person name="Lindquist E."/>
            <person name="LaButti K."/>
            <person name="Lapidus A."/>
            <person name="Lucas S."/>
            <person name="Coutinho P."/>
            <person name="Gong Y."/>
            <person name="Samejima M."/>
            <person name="Mahadevan R."/>
            <person name="Abou-Zaid M."/>
            <person name="de Vries R.P."/>
            <person name="Igarashi K."/>
            <person name="Yadav J.S."/>
            <person name="Grigoriev I.V."/>
            <person name="Master E.R."/>
        </authorList>
    </citation>
    <scope>NUCLEOTIDE SEQUENCE [LARGE SCALE GENOMIC DNA]</scope>
    <source>
        <strain evidence="1 2">HHB-10118-sp</strain>
    </source>
</reference>
<dbReference type="HOGENOM" id="CLU_021108_0_0_1"/>
<gene>
    <name evidence="1" type="ORF">PHACADRAFT_117841</name>
</gene>
<dbReference type="GeneID" id="18907813"/>
<organism evidence="1 2">
    <name type="scientific">Phanerochaete carnosa (strain HHB-10118-sp)</name>
    <name type="common">White-rot fungus</name>
    <name type="synonym">Peniophora carnosa</name>
    <dbReference type="NCBI Taxonomy" id="650164"/>
    <lineage>
        <taxon>Eukaryota</taxon>
        <taxon>Fungi</taxon>
        <taxon>Dikarya</taxon>
        <taxon>Basidiomycota</taxon>
        <taxon>Agaricomycotina</taxon>
        <taxon>Agaricomycetes</taxon>
        <taxon>Polyporales</taxon>
        <taxon>Phanerochaetaceae</taxon>
        <taxon>Phanerochaete</taxon>
    </lineage>
</organism>
<evidence type="ECO:0000313" key="2">
    <source>
        <dbReference type="Proteomes" id="UP000008370"/>
    </source>
</evidence>
<keyword evidence="2" id="KW-1185">Reference proteome</keyword>
<name>K5WHY2_PHACS</name>